<sequence>MIVSLGDFISFAEKECNHSWNGFITLLEKDKVIPYYENSLLELYPSIGKDYGWSDEVSNVVKEFCNQYNTGVIINLSDY</sequence>
<accession>A0A172Q0E2</accession>
<organism evidence="1 2">
    <name type="scientific">Acinetobacter phage vB_AbaM_ME3</name>
    <dbReference type="NCBI Taxonomy" id="1837876"/>
    <lineage>
        <taxon>Viruses</taxon>
        <taxon>Duplodnaviria</taxon>
        <taxon>Heunggongvirae</taxon>
        <taxon>Uroviricota</taxon>
        <taxon>Caudoviricetes</taxon>
        <taxon>Metrivirus</taxon>
        <taxon>Metrivirus ME3</taxon>
    </lineage>
</organism>
<name>A0A172Q0E2_9CAUD</name>
<reference evidence="2" key="1">
    <citation type="submission" date="2016-03" db="EMBL/GenBank/DDBJ databases">
        <title>Characterization of Acinetobacter baumannii phage vB_AbaM_ME3.</title>
        <authorList>
            <person name="Buttimer C.T.H."/>
            <person name="Elbreki M."/>
            <person name="Coffey A."/>
        </authorList>
    </citation>
    <scope>NUCLEOTIDE SEQUENCE [LARGE SCALE GENOMIC DNA]</scope>
</reference>
<protein>
    <submittedName>
        <fullName evidence="1">Uncharacterized protein</fullName>
    </submittedName>
</protein>
<evidence type="ECO:0000313" key="1">
    <source>
        <dbReference type="EMBL" id="AND75330.1"/>
    </source>
</evidence>
<gene>
    <name evidence="1" type="ORF">ME3_169</name>
</gene>
<keyword evidence="2" id="KW-1185">Reference proteome</keyword>
<dbReference type="Proteomes" id="UP000225947">
    <property type="component" value="Segment"/>
</dbReference>
<dbReference type="EMBL" id="KU935715">
    <property type="protein sequence ID" value="AND75330.1"/>
    <property type="molecule type" value="Genomic_DNA"/>
</dbReference>
<proteinExistence type="predicted"/>
<evidence type="ECO:0000313" key="2">
    <source>
        <dbReference type="Proteomes" id="UP000225947"/>
    </source>
</evidence>